<sequence>MALWLYTLTNEPDTQGYFECVDGKVDAISENFIECIMDGRLKETTWWGVRNLYQKIYIGDEMYIYGGKNYGLIGYAVVMDKRDKMDGEKRVKLKFDFEVSQNIIETKIHREFFKNDLIKPPARWASVIQIDEILKDKLNKRITGQILPEISHVDPELSEENLLKSTNKAHSDKGSKMIKRYVRSSKLIGDRAELIVKKFLEETLSLEEKKTLKWLANEGETPGYDFSYVDLQNNEICIEVKGTVAKKFDNFNITINEWAAAEKKLENYYVYLVTECLGRQPKIDRLRNIFRMKQNQKVCLEPIVFRVSVAGE</sequence>
<feature type="domain" description="Protein NO VEIN C-terminal" evidence="1">
    <location>
        <begin position="204"/>
        <end position="283"/>
    </location>
</feature>
<name>A0A0U1KY10_9FIRM</name>
<gene>
    <name evidence="2" type="ORF">SpAn4DRAFT_2770</name>
</gene>
<keyword evidence="3" id="KW-1185">Reference proteome</keyword>
<dbReference type="RefSeq" id="WP_021167034.1">
    <property type="nucleotide sequence ID" value="NZ_CTRP01000010.1"/>
</dbReference>
<evidence type="ECO:0000313" key="3">
    <source>
        <dbReference type="Proteomes" id="UP000049855"/>
    </source>
</evidence>
<accession>A0A0U1KY10</accession>
<dbReference type="AlphaFoldDB" id="A0A0U1KY10"/>
<dbReference type="InterPro" id="IPR024975">
    <property type="entry name" value="NOV_C"/>
</dbReference>
<evidence type="ECO:0000259" key="1">
    <source>
        <dbReference type="Pfam" id="PF13020"/>
    </source>
</evidence>
<proteinExistence type="predicted"/>
<organism evidence="2 3">
    <name type="scientific">Sporomusa ovata</name>
    <dbReference type="NCBI Taxonomy" id="2378"/>
    <lineage>
        <taxon>Bacteria</taxon>
        <taxon>Bacillati</taxon>
        <taxon>Bacillota</taxon>
        <taxon>Negativicutes</taxon>
        <taxon>Selenomonadales</taxon>
        <taxon>Sporomusaceae</taxon>
        <taxon>Sporomusa</taxon>
    </lineage>
</organism>
<protein>
    <recommendedName>
        <fullName evidence="1">Protein NO VEIN C-terminal domain-containing protein</fullName>
    </recommendedName>
</protein>
<dbReference type="Pfam" id="PF13020">
    <property type="entry name" value="NOV_C"/>
    <property type="match status" value="1"/>
</dbReference>
<dbReference type="Proteomes" id="UP000049855">
    <property type="component" value="Unassembled WGS sequence"/>
</dbReference>
<dbReference type="EMBL" id="CTRP01000010">
    <property type="protein sequence ID" value="CQR72310.1"/>
    <property type="molecule type" value="Genomic_DNA"/>
</dbReference>
<reference evidence="3" key="1">
    <citation type="submission" date="2015-03" db="EMBL/GenBank/DDBJ databases">
        <authorList>
            <person name="Nijsse Bart"/>
        </authorList>
    </citation>
    <scope>NUCLEOTIDE SEQUENCE [LARGE SCALE GENOMIC DNA]</scope>
</reference>
<evidence type="ECO:0000313" key="2">
    <source>
        <dbReference type="EMBL" id="CQR72310.1"/>
    </source>
</evidence>